<feature type="transmembrane region" description="Helical" evidence="1">
    <location>
        <begin position="449"/>
        <end position="470"/>
    </location>
</feature>
<feature type="transmembrane region" description="Helical" evidence="1">
    <location>
        <begin position="125"/>
        <end position="145"/>
    </location>
</feature>
<protein>
    <submittedName>
        <fullName evidence="2">ABC transporter</fullName>
    </submittedName>
</protein>
<feature type="transmembrane region" description="Helical" evidence="1">
    <location>
        <begin position="12"/>
        <end position="34"/>
    </location>
</feature>
<feature type="transmembrane region" description="Helical" evidence="1">
    <location>
        <begin position="68"/>
        <end position="94"/>
    </location>
</feature>
<evidence type="ECO:0000256" key="1">
    <source>
        <dbReference type="SAM" id="Phobius"/>
    </source>
</evidence>
<organism evidence="2 4">
    <name type="scientific">Salinicoccus roseus</name>
    <dbReference type="NCBI Taxonomy" id="45670"/>
    <lineage>
        <taxon>Bacteria</taxon>
        <taxon>Bacillati</taxon>
        <taxon>Bacillota</taxon>
        <taxon>Bacilli</taxon>
        <taxon>Bacillales</taxon>
        <taxon>Staphylococcaceae</taxon>
        <taxon>Salinicoccus</taxon>
    </lineage>
</organism>
<comment type="caution">
    <text evidence="2">The sequence shown here is derived from an EMBL/GenBank/DDBJ whole genome shotgun (WGS) entry which is preliminary data.</text>
</comment>
<keyword evidence="1" id="KW-1133">Transmembrane helix</keyword>
<dbReference type="EMBL" id="JXII01000002">
    <property type="protein sequence ID" value="KIH71495.1"/>
    <property type="molecule type" value="Genomic_DNA"/>
</dbReference>
<feature type="transmembrane region" description="Helical" evidence="1">
    <location>
        <begin position="286"/>
        <end position="307"/>
    </location>
</feature>
<name>A0A0C2HCQ7_9STAP</name>
<keyword evidence="1" id="KW-0472">Membrane</keyword>
<reference evidence="5" key="2">
    <citation type="submission" date="2020-04" db="EMBL/GenBank/DDBJ databases">
        <title>Genome analysis and biological profiling of marine Cellulosimicrobium funkei MOSEL-ME6.</title>
        <authorList>
            <person name="Tanveer F."/>
            <person name="Xie Y."/>
            <person name="Shinwari Z.K."/>
        </authorList>
    </citation>
    <scope>NUCLEOTIDE SEQUENCE [LARGE SCALE GENOMIC DNA]</scope>
    <source>
        <strain evidence="5">MOSEL-ME25</strain>
    </source>
</reference>
<reference evidence="3" key="3">
    <citation type="submission" date="2020-04" db="EMBL/GenBank/DDBJ databases">
        <authorList>
            <person name="Tanveer F."/>
            <person name="Xie Y."/>
            <person name="Shinwari Z.K."/>
        </authorList>
    </citation>
    <scope>NUCLEOTIDE SEQUENCE</scope>
    <source>
        <strain evidence="3">MOSEL-ME25</strain>
    </source>
</reference>
<evidence type="ECO:0000313" key="3">
    <source>
        <dbReference type="EMBL" id="MDB0579571.1"/>
    </source>
</evidence>
<dbReference type="AlphaFoldDB" id="A0A0C2HCQ7"/>
<feature type="transmembrane region" description="Helical" evidence="1">
    <location>
        <begin position="330"/>
        <end position="353"/>
    </location>
</feature>
<feature type="transmembrane region" description="Helical" evidence="1">
    <location>
        <begin position="419"/>
        <end position="442"/>
    </location>
</feature>
<dbReference type="EMBL" id="JABEVU030000001">
    <property type="protein sequence ID" value="MDB0579571.1"/>
    <property type="molecule type" value="Genomic_DNA"/>
</dbReference>
<dbReference type="OrthoDB" id="2014935at2"/>
<evidence type="ECO:0000313" key="2">
    <source>
        <dbReference type="EMBL" id="KIH71495.1"/>
    </source>
</evidence>
<keyword evidence="5" id="KW-1185">Reference proteome</keyword>
<gene>
    <name evidence="3" type="ORF">F7P68_0003435</name>
    <name evidence="2" type="ORF">SN16_02135</name>
</gene>
<feature type="transmembrane region" description="Helical" evidence="1">
    <location>
        <begin position="385"/>
        <end position="407"/>
    </location>
</feature>
<feature type="transmembrane region" description="Helical" evidence="1">
    <location>
        <begin position="493"/>
        <end position="514"/>
    </location>
</feature>
<feature type="transmembrane region" description="Helical" evidence="1">
    <location>
        <begin position="157"/>
        <end position="178"/>
    </location>
</feature>
<dbReference type="Proteomes" id="UP000527860">
    <property type="component" value="Unassembled WGS sequence"/>
</dbReference>
<dbReference type="GeneID" id="77844336"/>
<evidence type="ECO:0000313" key="4">
    <source>
        <dbReference type="Proteomes" id="UP000031546"/>
    </source>
</evidence>
<reference evidence="3 5" key="4">
    <citation type="submission" date="2022-12" db="EMBL/GenBank/DDBJ databases">
        <title>Genome analysis and biological profiling of marine Salinicoccus roseus MOSEL-ME25.</title>
        <authorList>
            <person name="Mirza F.T."/>
            <person name="Xie Y."/>
            <person name="Shinwari Z.K."/>
        </authorList>
    </citation>
    <scope>NUCLEOTIDE SEQUENCE [LARGE SCALE GENOMIC DNA]</scope>
    <source>
        <strain evidence="3 5">MOSEL-ME25</strain>
    </source>
</reference>
<evidence type="ECO:0000313" key="5">
    <source>
        <dbReference type="Proteomes" id="UP000527860"/>
    </source>
</evidence>
<proteinExistence type="predicted"/>
<accession>A0A0C2HCQ7</accession>
<keyword evidence="1" id="KW-0812">Transmembrane</keyword>
<dbReference type="STRING" id="45670.SN16_02135"/>
<sequence>MRHFLKLTLDDAWFRILLWIIGISALTLIVPYAFLGLYDDPTERELLRETLDNPALIAMVGPVPEGAYTIAIMFSHEMLVFMGVIHGLFGVMIANSVSRKMEDQGLIEFVNSAGITRQSIFMTQLLIGVGMNAVLGLVLFAGLFLTPDDSFTFAGSAMYAIGTSLFGLMFYALTLVFAQLFPASEWAFGVSLSVLLLLYLYRAITDVASPDLSVVSPYNWLTRLEPFAGNEIVWLLPFLLILFFFGLAWILFSRRDLDDAYLNFTMNKKPRAIGSYPRLMMGGMKILVASWLIGMVLIGASYGSIFADLDTFIEGNEFLADSMAAAGVDIVTQFISVLVLITSIIGIIPALMISGRILREEKHGRLEWLESAGIRRRTMLLSHGIYAAVIGFIGIAVAMLGMYGASMNAEGIDMTFGDYMLIAVNYGGAVVLFVGLSILLIGISARLHIIVWFYLLYSFFVNYLGLILNLDDVWRMATPFHYLAEVPKESMDWAAWVGVVAIGIVLMVLGVLFFRRRDVG</sequence>
<dbReference type="RefSeq" id="WP_040104959.1">
    <property type="nucleotide sequence ID" value="NZ_JABEVU030000001.1"/>
</dbReference>
<feature type="transmembrane region" description="Helical" evidence="1">
    <location>
        <begin position="232"/>
        <end position="252"/>
    </location>
</feature>
<reference evidence="2 4" key="1">
    <citation type="submission" date="2015-01" db="EMBL/GenBank/DDBJ databases">
        <title>Genome sequences of high lactate-tolerant strain Salinicoccus roseus W12 with industrial interest.</title>
        <authorList>
            <person name="Wang H."/>
            <person name="Yu B."/>
        </authorList>
    </citation>
    <scope>NUCLEOTIDE SEQUENCE [LARGE SCALE GENOMIC DNA]</scope>
    <source>
        <strain evidence="2 4">W12</strain>
    </source>
</reference>
<feature type="transmembrane region" description="Helical" evidence="1">
    <location>
        <begin position="185"/>
        <end position="204"/>
    </location>
</feature>
<dbReference type="Proteomes" id="UP000031546">
    <property type="component" value="Unassembled WGS sequence"/>
</dbReference>